<dbReference type="RefSeq" id="WP_143488081.1">
    <property type="nucleotide sequence ID" value="NZ_VJOY01000006.1"/>
</dbReference>
<gene>
    <name evidence="1" type="ORF">FM069_09575</name>
</gene>
<sequence>MSFVKNNVSVEAISKQYAVFLINILNNLELPSQFNKKIGGLSRLLKDAVEVENFFKEAGALSKGQSMLWGIEKDCRDECPILSMIARSAVFCYLNDMAWEKEKTGEETPLYFIFYSLEQTDLRCFDSLVKSFESLAGG</sequence>
<name>A0A553GZ45_9PSED</name>
<proteinExistence type="predicted"/>
<comment type="caution">
    <text evidence="1">The sequence shown here is derived from an EMBL/GenBank/DDBJ whole genome shotgun (WGS) entry which is preliminary data.</text>
</comment>
<dbReference type="EMBL" id="VJOY01000006">
    <property type="protein sequence ID" value="TRX74779.1"/>
    <property type="molecule type" value="Genomic_DNA"/>
</dbReference>
<dbReference type="OrthoDB" id="6891150at2"/>
<organism evidence="1 2">
    <name type="scientific">Pseudomonas mangiferae</name>
    <dbReference type="NCBI Taxonomy" id="2593654"/>
    <lineage>
        <taxon>Bacteria</taxon>
        <taxon>Pseudomonadati</taxon>
        <taxon>Pseudomonadota</taxon>
        <taxon>Gammaproteobacteria</taxon>
        <taxon>Pseudomonadales</taxon>
        <taxon>Pseudomonadaceae</taxon>
        <taxon>Pseudomonas</taxon>
    </lineage>
</organism>
<dbReference type="AlphaFoldDB" id="A0A553GZ45"/>
<evidence type="ECO:0000313" key="1">
    <source>
        <dbReference type="EMBL" id="TRX74779.1"/>
    </source>
</evidence>
<protein>
    <submittedName>
        <fullName evidence="1">Uncharacterized protein</fullName>
    </submittedName>
</protein>
<keyword evidence="2" id="KW-1185">Reference proteome</keyword>
<accession>A0A553GZ45</accession>
<evidence type="ECO:0000313" key="2">
    <source>
        <dbReference type="Proteomes" id="UP000315235"/>
    </source>
</evidence>
<reference evidence="1 2" key="1">
    <citation type="submission" date="2019-07" db="EMBL/GenBank/DDBJ databases">
        <title>Pseudomonas mangiferae sp. nov., isolated from bark of mango tree in Thailand.</title>
        <authorList>
            <person name="Srisuk N."/>
            <person name="Anurat P."/>
        </authorList>
    </citation>
    <scope>NUCLEOTIDE SEQUENCE [LARGE SCALE GENOMIC DNA]</scope>
    <source>
        <strain evidence="1 2">DMKU_BBB3-04</strain>
    </source>
</reference>
<dbReference type="Proteomes" id="UP000315235">
    <property type="component" value="Unassembled WGS sequence"/>
</dbReference>